<dbReference type="GO" id="GO:0005319">
    <property type="term" value="F:lipid transporter activity"/>
    <property type="evidence" value="ECO:0007669"/>
    <property type="project" value="TreeGrafter"/>
</dbReference>
<reference evidence="11 12" key="1">
    <citation type="submission" date="2019-06" db="EMBL/GenBank/DDBJ databases">
        <title>A chromosomal-level reference genome of Carpinus fangiana (Coryloideae, Betulaceae).</title>
        <authorList>
            <person name="Yang X."/>
            <person name="Wang Z."/>
            <person name="Zhang L."/>
            <person name="Hao G."/>
            <person name="Liu J."/>
            <person name="Yang Y."/>
        </authorList>
    </citation>
    <scope>NUCLEOTIDE SEQUENCE [LARGE SCALE GENOMIC DNA]</scope>
    <source>
        <strain evidence="11">Cfa_2016G</strain>
        <tissue evidence="11">Leaf</tissue>
    </source>
</reference>
<evidence type="ECO:0000313" key="12">
    <source>
        <dbReference type="Proteomes" id="UP000327013"/>
    </source>
</evidence>
<dbReference type="SMART" id="SM00382">
    <property type="entry name" value="AAA"/>
    <property type="match status" value="1"/>
</dbReference>
<comment type="subcellular location">
    <subcellularLocation>
        <location evidence="1">Membrane</location>
        <topology evidence="1">Multi-pass membrane protein</topology>
    </subcellularLocation>
</comment>
<dbReference type="CDD" id="cd03263">
    <property type="entry name" value="ABC_subfamily_A"/>
    <property type="match status" value="1"/>
</dbReference>
<evidence type="ECO:0000256" key="8">
    <source>
        <dbReference type="ARBA" id="ARBA00023136"/>
    </source>
</evidence>
<evidence type="ECO:0000259" key="10">
    <source>
        <dbReference type="PROSITE" id="PS50893"/>
    </source>
</evidence>
<dbReference type="InterPro" id="IPR003439">
    <property type="entry name" value="ABC_transporter-like_ATP-bd"/>
</dbReference>
<organism evidence="11 12">
    <name type="scientific">Carpinus fangiana</name>
    <dbReference type="NCBI Taxonomy" id="176857"/>
    <lineage>
        <taxon>Eukaryota</taxon>
        <taxon>Viridiplantae</taxon>
        <taxon>Streptophyta</taxon>
        <taxon>Embryophyta</taxon>
        <taxon>Tracheophyta</taxon>
        <taxon>Spermatophyta</taxon>
        <taxon>Magnoliopsida</taxon>
        <taxon>eudicotyledons</taxon>
        <taxon>Gunneridae</taxon>
        <taxon>Pentapetalae</taxon>
        <taxon>rosids</taxon>
        <taxon>fabids</taxon>
        <taxon>Fagales</taxon>
        <taxon>Betulaceae</taxon>
        <taxon>Carpinus</taxon>
    </lineage>
</organism>
<evidence type="ECO:0000256" key="4">
    <source>
        <dbReference type="ARBA" id="ARBA00022692"/>
    </source>
</evidence>
<dbReference type="GO" id="GO:0016887">
    <property type="term" value="F:ATP hydrolysis activity"/>
    <property type="evidence" value="ECO:0007669"/>
    <property type="project" value="InterPro"/>
</dbReference>
<keyword evidence="4 9" id="KW-0812">Transmembrane</keyword>
<dbReference type="Proteomes" id="UP000327013">
    <property type="component" value="Chromosome 8"/>
</dbReference>
<dbReference type="PROSITE" id="PS50893">
    <property type="entry name" value="ABC_TRANSPORTER_2"/>
    <property type="match status" value="1"/>
</dbReference>
<dbReference type="Pfam" id="PF25158">
    <property type="entry name" value="ABCA11_C"/>
    <property type="match status" value="1"/>
</dbReference>
<dbReference type="GO" id="GO:0016020">
    <property type="term" value="C:membrane"/>
    <property type="evidence" value="ECO:0007669"/>
    <property type="project" value="UniProtKB-SubCell"/>
</dbReference>
<dbReference type="Gene3D" id="3.40.50.300">
    <property type="entry name" value="P-loop containing nucleotide triphosphate hydrolases"/>
    <property type="match status" value="1"/>
</dbReference>
<comment type="similarity">
    <text evidence="2">Belongs to the ABC transporter superfamily. ABCA family. CPR flippase (TC 3.A.1.211) subfamily.</text>
</comment>
<feature type="transmembrane region" description="Helical" evidence="9">
    <location>
        <begin position="32"/>
        <end position="49"/>
    </location>
</feature>
<dbReference type="GO" id="GO:0005524">
    <property type="term" value="F:ATP binding"/>
    <property type="evidence" value="ECO:0007669"/>
    <property type="project" value="UniProtKB-KW"/>
</dbReference>
<keyword evidence="3" id="KW-0813">Transport</keyword>
<evidence type="ECO:0000256" key="3">
    <source>
        <dbReference type="ARBA" id="ARBA00022448"/>
    </source>
</evidence>
<feature type="domain" description="ABC transporter" evidence="10">
    <location>
        <begin position="526"/>
        <end position="771"/>
    </location>
</feature>
<proteinExistence type="inferred from homology"/>
<dbReference type="InterPro" id="IPR056788">
    <property type="entry name" value="ABCA2/9/11_C"/>
</dbReference>
<feature type="transmembrane region" description="Helical" evidence="9">
    <location>
        <begin position="238"/>
        <end position="265"/>
    </location>
</feature>
<protein>
    <recommendedName>
        <fullName evidence="10">ABC transporter domain-containing protein</fullName>
    </recommendedName>
</protein>
<dbReference type="OrthoDB" id="10255969at2759"/>
<dbReference type="PANTHER" id="PTHR19229:SF205">
    <property type="entry name" value="ABC TRANSPORTER A FAMILY MEMBER 1-RELATED"/>
    <property type="match status" value="1"/>
</dbReference>
<evidence type="ECO:0000256" key="7">
    <source>
        <dbReference type="ARBA" id="ARBA00022989"/>
    </source>
</evidence>
<evidence type="ECO:0000256" key="9">
    <source>
        <dbReference type="SAM" id="Phobius"/>
    </source>
</evidence>
<sequence length="979" mass="108603">MNLRRGFPLVWQQYAALLKKNLLLSWRNKTGTFMQLFSSFFFIFLIFAIQKAIEARFSTSTAYKSVTDPTPLLLPPIPPCEDKFYTKLPCYDFLWSGNASPAARRIVTNIMANNPGRPIPDSKVGGSACLLRKGKGNGSEVQSFGTPTEVDAWLLSNPMRCPGALHFVERNATVISYGIQTNSTPVSVRGNYEDPTFKFQIPLQIAAEREIARYLIGDPSFSWNVGFKEFAHPAVQTFSAVAAVGPPFFLAAVMFSFVIQISSLITERELKLRQAMNMMGLYDSAYWLSWLTWEGFLMLLSSLFLVLFGMMFQFDFFLNNSFAVVYLVFFLFQLNMIGFGFMLSSFISKSSSSTTVGFSIFIVGFMTQLVTIFGFPYGHSFSSNIRAIWSLFPPNLLAQALTLLADATSTHQDVGVSWSRRAKCAPNDTECVITIDDIYKWLVATFFLWFILAIYFDNIIPNASGVRKSVFYFLNPWYWMGKGGSKVKGSVPQQQHITPDDGDVLEEENIVKHQTQEGVVDPNVAVQIRGLAKTYPGNRQCGCCKCKKTPPYHALRGLWVNFAKDQLFCLLGPNGAGKTTAINCLTGITPVTGGDAIIYGNSIRSAVGMSNIRRIIGVCPQFDILWDALSGQEHLHLFASIKGLPPASIKLVAQNSLAEVRLTEAAKMRAGSYSGGMKRRLSVAIALIGDPKLVILDEPTTGMDPITRRHVWDIINDAKKGRAIVLTTHSMEEADILSDRIGIMAKGRLRCIGTSIRLKSRFGTGFIANVSFLGSNNGQTPQTRSPPDRAAVSTVHHEAVKQFFKDRLDVVPKEENKAFFTFVIPHDREALLTKFFGELQDREKEFGISDIQLGLTTLEEVFLNIARQAELESAAAEGRLATLNLTSGATVSIPLGARFVGIPGTESEEHPRGIMVEVYWEQDDFGALCISSHSNEIPIPPNVQPMPSIVTSQRNLFGRSELVHGVVFDPNQINVTENR</sequence>
<dbReference type="FunFam" id="3.40.50.300:FF:000665">
    <property type="entry name" value="ABC transporter A family member 2"/>
    <property type="match status" value="1"/>
</dbReference>
<keyword evidence="12" id="KW-1185">Reference proteome</keyword>
<dbReference type="Pfam" id="PF12698">
    <property type="entry name" value="ABC2_membrane_3"/>
    <property type="match status" value="1"/>
</dbReference>
<feature type="transmembrane region" description="Helical" evidence="9">
    <location>
        <begin position="356"/>
        <end position="377"/>
    </location>
</feature>
<feature type="transmembrane region" description="Helical" evidence="9">
    <location>
        <begin position="285"/>
        <end position="312"/>
    </location>
</feature>
<evidence type="ECO:0000256" key="5">
    <source>
        <dbReference type="ARBA" id="ARBA00022741"/>
    </source>
</evidence>
<dbReference type="PROSITE" id="PS00211">
    <property type="entry name" value="ABC_TRANSPORTER_1"/>
    <property type="match status" value="1"/>
</dbReference>
<keyword evidence="7 9" id="KW-1133">Transmembrane helix</keyword>
<dbReference type="GO" id="GO:0140359">
    <property type="term" value="F:ABC-type transporter activity"/>
    <property type="evidence" value="ECO:0007669"/>
    <property type="project" value="InterPro"/>
</dbReference>
<dbReference type="SUPFAM" id="SSF52540">
    <property type="entry name" value="P-loop containing nucleoside triphosphate hydrolases"/>
    <property type="match status" value="1"/>
</dbReference>
<evidence type="ECO:0000313" key="11">
    <source>
        <dbReference type="EMBL" id="KAE8124062.1"/>
    </source>
</evidence>
<dbReference type="InterPro" id="IPR017871">
    <property type="entry name" value="ABC_transporter-like_CS"/>
</dbReference>
<keyword evidence="6" id="KW-0067">ATP-binding</keyword>
<gene>
    <name evidence="11" type="ORF">FH972_018972</name>
</gene>
<dbReference type="PANTHER" id="PTHR19229">
    <property type="entry name" value="ATP-BINDING CASSETTE TRANSPORTER SUBFAMILY A ABCA"/>
    <property type="match status" value="1"/>
</dbReference>
<evidence type="ECO:0000256" key="6">
    <source>
        <dbReference type="ARBA" id="ARBA00022840"/>
    </source>
</evidence>
<keyword evidence="5" id="KW-0547">Nucleotide-binding</keyword>
<feature type="transmembrane region" description="Helical" evidence="9">
    <location>
        <begin position="324"/>
        <end position="344"/>
    </location>
</feature>
<dbReference type="InterPro" id="IPR003593">
    <property type="entry name" value="AAA+_ATPase"/>
</dbReference>
<dbReference type="Pfam" id="PF00005">
    <property type="entry name" value="ABC_tran"/>
    <property type="match status" value="1"/>
</dbReference>
<accession>A0A5N6RP58</accession>
<name>A0A5N6RP58_9ROSI</name>
<dbReference type="InterPro" id="IPR027417">
    <property type="entry name" value="P-loop_NTPase"/>
</dbReference>
<evidence type="ECO:0000256" key="2">
    <source>
        <dbReference type="ARBA" id="ARBA00008526"/>
    </source>
</evidence>
<evidence type="ECO:0000256" key="1">
    <source>
        <dbReference type="ARBA" id="ARBA00004141"/>
    </source>
</evidence>
<dbReference type="AlphaFoldDB" id="A0A5N6RP58"/>
<dbReference type="EMBL" id="CM017328">
    <property type="protein sequence ID" value="KAE8124062.1"/>
    <property type="molecule type" value="Genomic_DNA"/>
</dbReference>
<dbReference type="InterPro" id="IPR026082">
    <property type="entry name" value="ABCA"/>
</dbReference>
<dbReference type="InterPro" id="IPR013525">
    <property type="entry name" value="ABC2_TM"/>
</dbReference>
<feature type="transmembrane region" description="Helical" evidence="9">
    <location>
        <begin position="438"/>
        <end position="456"/>
    </location>
</feature>
<keyword evidence="8 9" id="KW-0472">Membrane</keyword>